<sequence length="54" mass="6269">MLGSYLLCLRYMNDAGNSQFYGVLLNQQNLHDLATLLCMPHICFDCWLAREVFL</sequence>
<protein>
    <submittedName>
        <fullName evidence="1">Uncharacterized protein</fullName>
    </submittedName>
</protein>
<reference evidence="1" key="1">
    <citation type="submission" date="2014-09" db="EMBL/GenBank/DDBJ databases">
        <authorList>
            <person name="Magalhaes I.L.F."/>
            <person name="Oliveira U."/>
            <person name="Santos F.R."/>
            <person name="Vidigal T.H.D.A."/>
            <person name="Brescovit A.D."/>
            <person name="Santos A.J."/>
        </authorList>
    </citation>
    <scope>NUCLEOTIDE SEQUENCE</scope>
    <source>
        <tissue evidence="1">Shoot tissue taken approximately 20 cm above the soil surface</tissue>
    </source>
</reference>
<proteinExistence type="predicted"/>
<dbReference type="EMBL" id="GBRH01204784">
    <property type="protein sequence ID" value="JAD93111.1"/>
    <property type="molecule type" value="Transcribed_RNA"/>
</dbReference>
<accession>A0A0A9DZC5</accession>
<reference evidence="1" key="2">
    <citation type="journal article" date="2015" name="Data Brief">
        <title>Shoot transcriptome of the giant reed, Arundo donax.</title>
        <authorList>
            <person name="Barrero R.A."/>
            <person name="Guerrero F.D."/>
            <person name="Moolhuijzen P."/>
            <person name="Goolsby J.A."/>
            <person name="Tidwell J."/>
            <person name="Bellgard S.E."/>
            <person name="Bellgard M.I."/>
        </authorList>
    </citation>
    <scope>NUCLEOTIDE SEQUENCE</scope>
    <source>
        <tissue evidence="1">Shoot tissue taken approximately 20 cm above the soil surface</tissue>
    </source>
</reference>
<organism evidence="1">
    <name type="scientific">Arundo donax</name>
    <name type="common">Giant reed</name>
    <name type="synonym">Donax arundinaceus</name>
    <dbReference type="NCBI Taxonomy" id="35708"/>
    <lineage>
        <taxon>Eukaryota</taxon>
        <taxon>Viridiplantae</taxon>
        <taxon>Streptophyta</taxon>
        <taxon>Embryophyta</taxon>
        <taxon>Tracheophyta</taxon>
        <taxon>Spermatophyta</taxon>
        <taxon>Magnoliopsida</taxon>
        <taxon>Liliopsida</taxon>
        <taxon>Poales</taxon>
        <taxon>Poaceae</taxon>
        <taxon>PACMAD clade</taxon>
        <taxon>Arundinoideae</taxon>
        <taxon>Arundineae</taxon>
        <taxon>Arundo</taxon>
    </lineage>
</organism>
<dbReference type="AlphaFoldDB" id="A0A0A9DZC5"/>
<evidence type="ECO:0000313" key="1">
    <source>
        <dbReference type="EMBL" id="JAD93111.1"/>
    </source>
</evidence>
<name>A0A0A9DZC5_ARUDO</name>